<feature type="region of interest" description="Disordered" evidence="4">
    <location>
        <begin position="1"/>
        <end position="80"/>
    </location>
</feature>
<dbReference type="InterPro" id="IPR000953">
    <property type="entry name" value="Chromo/chromo_shadow_dom"/>
</dbReference>
<dbReference type="InterPro" id="IPR016197">
    <property type="entry name" value="Chromo-like_dom_sf"/>
</dbReference>
<evidence type="ECO:0000256" key="1">
    <source>
        <dbReference type="ARBA" id="ARBA00004123"/>
    </source>
</evidence>
<dbReference type="AlphaFoldDB" id="A0A2P5HYF5"/>
<evidence type="ECO:0000256" key="2">
    <source>
        <dbReference type="ARBA" id="ARBA00011353"/>
    </source>
</evidence>
<keyword evidence="7" id="KW-1185">Reference proteome</keyword>
<feature type="region of interest" description="Disordered" evidence="4">
    <location>
        <begin position="140"/>
        <end position="201"/>
    </location>
</feature>
<feature type="domain" description="Chromo" evidence="5">
    <location>
        <begin position="79"/>
        <end position="141"/>
    </location>
</feature>
<dbReference type="SMART" id="SM00300">
    <property type="entry name" value="ChSh"/>
    <property type="match status" value="1"/>
</dbReference>
<dbReference type="InterPro" id="IPR051219">
    <property type="entry name" value="Heterochromatin_chromo-domain"/>
</dbReference>
<evidence type="ECO:0000313" key="7">
    <source>
        <dbReference type="Proteomes" id="UP000094444"/>
    </source>
</evidence>
<dbReference type="InterPro" id="IPR023780">
    <property type="entry name" value="Chromo_domain"/>
</dbReference>
<dbReference type="Gene3D" id="2.40.50.40">
    <property type="match status" value="2"/>
</dbReference>
<dbReference type="InterPro" id="IPR023779">
    <property type="entry name" value="Chromodomain_CS"/>
</dbReference>
<dbReference type="GO" id="GO:0005634">
    <property type="term" value="C:nucleus"/>
    <property type="evidence" value="ECO:0007669"/>
    <property type="project" value="UniProtKB-SubCell"/>
</dbReference>
<dbReference type="PANTHER" id="PTHR22812">
    <property type="entry name" value="CHROMOBOX PROTEIN"/>
    <property type="match status" value="1"/>
</dbReference>
<evidence type="ECO:0000259" key="5">
    <source>
        <dbReference type="PROSITE" id="PS50013"/>
    </source>
</evidence>
<comment type="caution">
    <text evidence="6">The sequence shown here is derived from an EMBL/GenBank/DDBJ whole genome shotgun (WGS) entry which is preliminary data.</text>
</comment>
<dbReference type="OrthoDB" id="433924at2759"/>
<feature type="compositionally biased region" description="Acidic residues" evidence="4">
    <location>
        <begin position="58"/>
        <end position="79"/>
    </location>
</feature>
<dbReference type="Proteomes" id="UP000094444">
    <property type="component" value="Unassembled WGS sequence"/>
</dbReference>
<dbReference type="STRING" id="158607.A0A2P5HYF5"/>
<dbReference type="EMBL" id="MAVT02000507">
    <property type="protein sequence ID" value="POS75283.1"/>
    <property type="molecule type" value="Genomic_DNA"/>
</dbReference>
<comment type="subcellular location">
    <subcellularLocation>
        <location evidence="1">Nucleus</location>
    </subcellularLocation>
</comment>
<evidence type="ECO:0000256" key="4">
    <source>
        <dbReference type="SAM" id="MobiDB-lite"/>
    </source>
</evidence>
<evidence type="ECO:0000256" key="3">
    <source>
        <dbReference type="ARBA" id="ARBA00023242"/>
    </source>
</evidence>
<gene>
    <name evidence="6" type="ORF">DHEL01_v206325</name>
</gene>
<dbReference type="GO" id="GO:0000792">
    <property type="term" value="C:heterochromatin"/>
    <property type="evidence" value="ECO:0007669"/>
    <property type="project" value="UniProtKB-ARBA"/>
</dbReference>
<evidence type="ECO:0000313" key="6">
    <source>
        <dbReference type="EMBL" id="POS75283.1"/>
    </source>
</evidence>
<dbReference type="SUPFAM" id="SSF54160">
    <property type="entry name" value="Chromo domain-like"/>
    <property type="match status" value="2"/>
</dbReference>
<dbReference type="Pfam" id="PF01393">
    <property type="entry name" value="Chromo_shadow"/>
    <property type="match status" value="1"/>
</dbReference>
<proteinExistence type="predicted"/>
<reference evidence="6" key="1">
    <citation type="submission" date="2017-09" db="EMBL/GenBank/DDBJ databases">
        <title>Polyketide synthases of a Diaporthe helianthi virulent isolate.</title>
        <authorList>
            <person name="Baroncelli R."/>
        </authorList>
    </citation>
    <scope>NUCLEOTIDE SEQUENCE [LARGE SCALE GENOMIC DNA]</scope>
    <source>
        <strain evidence="6">7/96</strain>
    </source>
</reference>
<feature type="compositionally biased region" description="Acidic residues" evidence="4">
    <location>
        <begin position="1"/>
        <end position="12"/>
    </location>
</feature>
<dbReference type="CDD" id="cd00024">
    <property type="entry name" value="CD_CSD"/>
    <property type="match status" value="1"/>
</dbReference>
<dbReference type="InParanoid" id="A0A2P5HYF5"/>
<dbReference type="SMART" id="SM00298">
    <property type="entry name" value="CHROMO"/>
    <property type="match status" value="1"/>
</dbReference>
<protein>
    <submittedName>
        <fullName evidence="6">Chromo domain-containing protein</fullName>
    </submittedName>
</protein>
<dbReference type="GO" id="GO:0006338">
    <property type="term" value="P:chromatin remodeling"/>
    <property type="evidence" value="ECO:0007669"/>
    <property type="project" value="UniProtKB-ARBA"/>
</dbReference>
<dbReference type="PROSITE" id="PS00598">
    <property type="entry name" value="CHROMO_1"/>
    <property type="match status" value="1"/>
</dbReference>
<dbReference type="InterPro" id="IPR008251">
    <property type="entry name" value="Chromo_shadow_dom"/>
</dbReference>
<accession>A0A2P5HYF5</accession>
<dbReference type="Pfam" id="PF00385">
    <property type="entry name" value="Chromo"/>
    <property type="match status" value="1"/>
</dbReference>
<keyword evidence="3" id="KW-0539">Nucleus</keyword>
<dbReference type="PROSITE" id="PS50013">
    <property type="entry name" value="CHROMO_2"/>
    <property type="match status" value="1"/>
</dbReference>
<organism evidence="6 7">
    <name type="scientific">Diaporthe helianthi</name>
    <dbReference type="NCBI Taxonomy" id="158607"/>
    <lineage>
        <taxon>Eukaryota</taxon>
        <taxon>Fungi</taxon>
        <taxon>Dikarya</taxon>
        <taxon>Ascomycota</taxon>
        <taxon>Pezizomycotina</taxon>
        <taxon>Sordariomycetes</taxon>
        <taxon>Sordariomycetidae</taxon>
        <taxon>Diaporthales</taxon>
        <taxon>Diaporthaceae</taxon>
        <taxon>Diaporthe</taxon>
    </lineage>
</organism>
<sequence>MPPAISDDEISDSGDLAVTSDILPPKKVGRARKPAQKDEEVEADDDVPDTKMKNGGAGEDDDDDDDDDEDDEDLGEDEYVVEKIFSHYIADDGEPRFEVKWEGWEKKSDRTWETEDNLQENAADILKEYFKSVGGREKMFEQTSSALKGRKRGRQSNSATPADKRSRKNGNNNGHPGDSTPPATARQAAEWKPPSGSWDEEVDTVDMCQDEENGTFIVYLTWKNGKKTQHPKEVVYRRCPQKMLRFYERHIRISRDGGSPVAIGSMTQ</sequence>
<name>A0A2P5HYF5_DIAHE</name>
<comment type="subunit">
    <text evidence="2">Component of the NuA4 histone acetyltransferase complex.</text>
</comment>
<dbReference type="CDD" id="cd18657">
    <property type="entry name" value="CSD_Swi6"/>
    <property type="match status" value="1"/>
</dbReference>